<feature type="domain" description="N-acetyltransferase" evidence="1">
    <location>
        <begin position="8"/>
        <end position="150"/>
    </location>
</feature>
<evidence type="ECO:0000313" key="3">
    <source>
        <dbReference type="Proteomes" id="UP001500748"/>
    </source>
</evidence>
<dbReference type="EMBL" id="BAABDU010000004">
    <property type="protein sequence ID" value="GAA3768026.1"/>
    <property type="molecule type" value="Genomic_DNA"/>
</dbReference>
<keyword evidence="3" id="KW-1185">Reference proteome</keyword>
<dbReference type="Gene3D" id="3.40.630.30">
    <property type="match status" value="1"/>
</dbReference>
<dbReference type="SUPFAM" id="SSF55729">
    <property type="entry name" value="Acyl-CoA N-acyltransferases (Nat)"/>
    <property type="match status" value="1"/>
</dbReference>
<dbReference type="Pfam" id="PF13673">
    <property type="entry name" value="Acetyltransf_10"/>
    <property type="match status" value="1"/>
</dbReference>
<dbReference type="RefSeq" id="WP_345144093.1">
    <property type="nucleotide sequence ID" value="NZ_BAABDU010000004.1"/>
</dbReference>
<proteinExistence type="predicted"/>
<dbReference type="CDD" id="cd04301">
    <property type="entry name" value="NAT_SF"/>
    <property type="match status" value="1"/>
</dbReference>
<gene>
    <name evidence="2" type="ORF">GCM10022423_21270</name>
</gene>
<comment type="caution">
    <text evidence="2">The sequence shown here is derived from an EMBL/GenBank/DDBJ whole genome shotgun (WGS) entry which is preliminary data.</text>
</comment>
<dbReference type="InterPro" id="IPR016181">
    <property type="entry name" value="Acyl_CoA_acyltransferase"/>
</dbReference>
<accession>A0ABP7GL40</accession>
<organism evidence="2 3">
    <name type="scientific">Flavobacterium ginsengiterrae</name>
    <dbReference type="NCBI Taxonomy" id="871695"/>
    <lineage>
        <taxon>Bacteria</taxon>
        <taxon>Pseudomonadati</taxon>
        <taxon>Bacteroidota</taxon>
        <taxon>Flavobacteriia</taxon>
        <taxon>Flavobacteriales</taxon>
        <taxon>Flavobacteriaceae</taxon>
        <taxon>Flavobacterium</taxon>
    </lineage>
</organism>
<evidence type="ECO:0000313" key="2">
    <source>
        <dbReference type="EMBL" id="GAA3768026.1"/>
    </source>
</evidence>
<evidence type="ECO:0000259" key="1">
    <source>
        <dbReference type="PROSITE" id="PS51186"/>
    </source>
</evidence>
<sequence length="154" mass="17460">MNLNYCIKSFDELTNNELYNLLRLRSQIFVVEQNCPYLDLDNKDQKSFHLLYYVNNEFAGSTRLVPAGLSFEEISIGRVVIADTHRGLGLGKKLMEASIAGCREKFGNGPIRIGAQYHLSNFYQSLGFAEQGEVYDEDGIPHIEMLLNNTSTEE</sequence>
<protein>
    <submittedName>
        <fullName evidence="2">GNAT family N-acetyltransferase</fullName>
    </submittedName>
</protein>
<name>A0ABP7GL40_9FLAO</name>
<dbReference type="Proteomes" id="UP001500748">
    <property type="component" value="Unassembled WGS sequence"/>
</dbReference>
<dbReference type="PROSITE" id="PS51186">
    <property type="entry name" value="GNAT"/>
    <property type="match status" value="1"/>
</dbReference>
<reference evidence="3" key="1">
    <citation type="journal article" date="2019" name="Int. J. Syst. Evol. Microbiol.">
        <title>The Global Catalogue of Microorganisms (GCM) 10K type strain sequencing project: providing services to taxonomists for standard genome sequencing and annotation.</title>
        <authorList>
            <consortium name="The Broad Institute Genomics Platform"/>
            <consortium name="The Broad Institute Genome Sequencing Center for Infectious Disease"/>
            <person name="Wu L."/>
            <person name="Ma J."/>
        </authorList>
    </citation>
    <scope>NUCLEOTIDE SEQUENCE [LARGE SCALE GENOMIC DNA]</scope>
    <source>
        <strain evidence="3">JCM 17337</strain>
    </source>
</reference>
<dbReference type="InterPro" id="IPR000182">
    <property type="entry name" value="GNAT_dom"/>
</dbReference>